<evidence type="ECO:0000256" key="10">
    <source>
        <dbReference type="ARBA" id="ARBA00047672"/>
    </source>
</evidence>
<comment type="caution">
    <text evidence="22">The sequence shown here is derived from an EMBL/GenBank/DDBJ whole genome shotgun (WGS) entry which is preliminary data.</text>
</comment>
<reference evidence="22 23" key="1">
    <citation type="submission" date="2019-08" db="EMBL/GenBank/DDBJ databases">
        <title>Whole genome of Aphis craccivora.</title>
        <authorList>
            <person name="Voronova N.V."/>
            <person name="Shulinski R.S."/>
            <person name="Bandarenka Y.V."/>
            <person name="Zhorov D.G."/>
            <person name="Warner D."/>
        </authorList>
    </citation>
    <scope>NUCLEOTIDE SEQUENCE [LARGE SCALE GENOMIC DNA]</scope>
    <source>
        <strain evidence="22">180601</strain>
        <tissue evidence="22">Whole Body</tissue>
    </source>
</reference>
<comment type="function">
    <text evidence="8">Catalyzes the NAD-dependent dehydrogenation (oxidation) of a broad array of hydroxylated polyunsaturated fatty acids (mainly eicosanoids and docosanoids, including prostaglandins, lipoxins and resolvins), yielding their corresponding keto (oxo) metabolites. Decreases the levels of the pro-proliferative prostaglandins such as prostaglandin E2 (whose activity is increased in cancer because of an increase in the expression of cyclooxygenase 2) and generates oxo-fatty acid products that can profoundly influence cell function by abrogating pro-inflammatory cytokine expression. Converts resolvins E1, D1 and D2 to their oxo products, which represents a mode of resolvin inactivation. Resolvin E1 plays important roles during the resolution phase of acute inflammation, while resolvins D1 and D2 have a unique role in obesity-induced adipose inflammation.</text>
</comment>
<evidence type="ECO:0000256" key="16">
    <source>
        <dbReference type="ARBA" id="ARBA00048535"/>
    </source>
</evidence>
<comment type="catalytic activity">
    <reaction evidence="20">
        <text>(15S)-hydroxy-(5Z,8Z,11Z,13E)-eicosatetraenoate + NAD(+) = 15-oxo-(5Z,8Z,11Z,13E)-eicosatetraenoate + NADH + H(+)</text>
        <dbReference type="Rhea" id="RHEA:23260"/>
        <dbReference type="ChEBI" id="CHEBI:15378"/>
        <dbReference type="ChEBI" id="CHEBI:57409"/>
        <dbReference type="ChEBI" id="CHEBI:57410"/>
        <dbReference type="ChEBI" id="CHEBI:57540"/>
        <dbReference type="ChEBI" id="CHEBI:57945"/>
        <dbReference type="EC" id="1.1.1.232"/>
    </reaction>
    <physiologicalReaction direction="left-to-right" evidence="20">
        <dbReference type="Rhea" id="RHEA:23261"/>
    </physiologicalReaction>
</comment>
<protein>
    <recommendedName>
        <fullName evidence="5">15-hydroxyprostaglandin dehydrogenase [NAD(+)]</fullName>
        <ecNumber evidence="3">1.1.1.141</ecNumber>
        <ecNumber evidence="4">1.1.1.232</ecNumber>
    </recommendedName>
    <alternativeName>
        <fullName evidence="7">Eicosanoid/docosanoid dehydrogenase [NAD(+)]</fullName>
    </alternativeName>
    <alternativeName>
        <fullName evidence="6">Prostaglandin dehydrogenase 1</fullName>
    </alternativeName>
</protein>
<dbReference type="GO" id="GO:0047034">
    <property type="term" value="F:15-hydroxyicosatetraenoate dehydrogenase activity"/>
    <property type="evidence" value="ECO:0007669"/>
    <property type="project" value="UniProtKB-EC"/>
</dbReference>
<comment type="catalytic activity">
    <reaction evidence="19">
        <text>resolvin D2 + NAD(+) = 16-oxoresolvin D2 + NADH + H(+)</text>
        <dbReference type="Rhea" id="RHEA:53588"/>
        <dbReference type="ChEBI" id="CHEBI:15378"/>
        <dbReference type="ChEBI" id="CHEBI:57540"/>
        <dbReference type="ChEBI" id="CHEBI:57945"/>
        <dbReference type="ChEBI" id="CHEBI:133367"/>
        <dbReference type="ChEBI" id="CHEBI:137498"/>
    </reaction>
    <physiologicalReaction direction="left-to-right" evidence="19">
        <dbReference type="Rhea" id="RHEA:53589"/>
    </physiologicalReaction>
</comment>
<evidence type="ECO:0000256" key="11">
    <source>
        <dbReference type="ARBA" id="ARBA00048008"/>
    </source>
</evidence>
<evidence type="ECO:0000313" key="22">
    <source>
        <dbReference type="EMBL" id="KAF0768361.1"/>
    </source>
</evidence>
<dbReference type="Pfam" id="PF00106">
    <property type="entry name" value="adh_short"/>
    <property type="match status" value="1"/>
</dbReference>
<evidence type="ECO:0000256" key="13">
    <source>
        <dbReference type="ARBA" id="ARBA00048144"/>
    </source>
</evidence>
<comment type="catalytic activity">
    <reaction evidence="16">
        <text>lipoxin A4 + NAD(+) = 15-oxo-(5S,6R)-dihydroxy-(7E,9E,11Z,13E)-eicosatetraenoate + NADH + H(+)</text>
        <dbReference type="Rhea" id="RHEA:41572"/>
        <dbReference type="ChEBI" id="CHEBI:15378"/>
        <dbReference type="ChEBI" id="CHEBI:57540"/>
        <dbReference type="ChEBI" id="CHEBI:57945"/>
        <dbReference type="ChEBI" id="CHEBI:67026"/>
        <dbReference type="ChEBI" id="CHEBI:78311"/>
    </reaction>
    <physiologicalReaction direction="left-to-right" evidence="16">
        <dbReference type="Rhea" id="RHEA:41573"/>
    </physiologicalReaction>
</comment>
<dbReference type="EC" id="1.1.1.141" evidence="3"/>
<comment type="catalytic activity">
    <reaction evidence="11">
        <text>14-hydroxy-(4Z,7Z,10Z,12E,16Z,19Z)-docosahexaenoate + NAD(+) = 14-oxo-(4Z,7Z,10Z,12E,16Z,19Z)-docosahexaenoate + NADH + H(+)</text>
        <dbReference type="Rhea" id="RHEA:48952"/>
        <dbReference type="ChEBI" id="CHEBI:15378"/>
        <dbReference type="ChEBI" id="CHEBI:57540"/>
        <dbReference type="ChEBI" id="CHEBI:57945"/>
        <dbReference type="ChEBI" id="CHEBI:90866"/>
        <dbReference type="ChEBI" id="CHEBI:90867"/>
    </reaction>
    <physiologicalReaction direction="left-to-right" evidence="11">
        <dbReference type="Rhea" id="RHEA:48953"/>
    </physiologicalReaction>
</comment>
<sequence>MSNSQSLQLCLPDKMTELKDKVALITSATSQIGKVYVKHLLQHGVKVALCDIDFEACQSSANEFANVFGNESVLALEYSIADQEKLKRAFISCINHFGRLDIVVNNTTEIRFKNDKDETNNAIMRTHHYVGIDQQGEVVNGTLLAIEYMGAPNGGNGGTVVQTTNSTATSVVVKYTQVIGDTQSSHYLNIKFMTLDPIHVSDNVGKALIYILEQGTTGQYWIVENEETLRLVVTADIN</sequence>
<dbReference type="InterPro" id="IPR036291">
    <property type="entry name" value="NAD(P)-bd_dom_sf"/>
</dbReference>
<comment type="catalytic activity">
    <reaction evidence="13">
        <text>(11R)-hydroxy-(5Z,8Z,12E,14Z)-eicosatetraenoate + NAD(+) = 11-oxo-(5Z,8Z,12E,14Z)-eicosatetraenoate + NADH + H(+)</text>
        <dbReference type="Rhea" id="RHEA:48640"/>
        <dbReference type="ChEBI" id="CHEBI:15378"/>
        <dbReference type="ChEBI" id="CHEBI:57540"/>
        <dbReference type="ChEBI" id="CHEBI:57945"/>
        <dbReference type="ChEBI" id="CHEBI:78836"/>
        <dbReference type="ChEBI" id="CHEBI:90697"/>
    </reaction>
    <physiologicalReaction direction="left-to-right" evidence="13">
        <dbReference type="Rhea" id="RHEA:48641"/>
    </physiologicalReaction>
</comment>
<dbReference type="OrthoDB" id="417891at2759"/>
<evidence type="ECO:0000256" key="8">
    <source>
        <dbReference type="ARBA" id="ARBA00045705"/>
    </source>
</evidence>
<proteinExistence type="inferred from homology"/>
<evidence type="ECO:0000256" key="17">
    <source>
        <dbReference type="ARBA" id="ARBA00048611"/>
    </source>
</evidence>
<evidence type="ECO:0000256" key="3">
    <source>
        <dbReference type="ARBA" id="ARBA00038968"/>
    </source>
</evidence>
<evidence type="ECO:0000256" key="4">
    <source>
        <dbReference type="ARBA" id="ARBA00039060"/>
    </source>
</evidence>
<dbReference type="EMBL" id="VUJU01000786">
    <property type="protein sequence ID" value="KAF0768361.1"/>
    <property type="molecule type" value="Genomic_DNA"/>
</dbReference>
<dbReference type="Proteomes" id="UP000478052">
    <property type="component" value="Unassembled WGS sequence"/>
</dbReference>
<evidence type="ECO:0000256" key="14">
    <source>
        <dbReference type="ARBA" id="ARBA00048170"/>
    </source>
</evidence>
<dbReference type="PANTHER" id="PTHR44229">
    <property type="entry name" value="15-HYDROXYPROSTAGLANDIN DEHYDROGENASE [NAD(+)]"/>
    <property type="match status" value="1"/>
</dbReference>
<evidence type="ECO:0000256" key="15">
    <source>
        <dbReference type="ARBA" id="ARBA00048393"/>
    </source>
</evidence>
<comment type="catalytic activity">
    <reaction evidence="18">
        <text>prostaglandin E2 + NAD(+) = 15-oxoprostaglandin E2 + NADH + H(+)</text>
        <dbReference type="Rhea" id="RHEA:11876"/>
        <dbReference type="ChEBI" id="CHEBI:15378"/>
        <dbReference type="ChEBI" id="CHEBI:57400"/>
        <dbReference type="ChEBI" id="CHEBI:57540"/>
        <dbReference type="ChEBI" id="CHEBI:57945"/>
        <dbReference type="ChEBI" id="CHEBI:606564"/>
        <dbReference type="EC" id="1.1.1.141"/>
    </reaction>
    <physiologicalReaction direction="left-to-right" evidence="18">
        <dbReference type="Rhea" id="RHEA:11877"/>
    </physiologicalReaction>
</comment>
<evidence type="ECO:0000256" key="6">
    <source>
        <dbReference type="ARBA" id="ARBA00041812"/>
    </source>
</evidence>
<comment type="catalytic activity">
    <reaction evidence="21">
        <text>resolvin E1 + NAD(+) = 18-oxo-resolvin E1 + NADH + H(+)</text>
        <dbReference type="Rhea" id="RHEA:49244"/>
        <dbReference type="ChEBI" id="CHEBI:15378"/>
        <dbReference type="ChEBI" id="CHEBI:57540"/>
        <dbReference type="ChEBI" id="CHEBI:57945"/>
        <dbReference type="ChEBI" id="CHEBI:91000"/>
        <dbReference type="ChEBI" id="CHEBI:91001"/>
    </reaction>
    <physiologicalReaction direction="left-to-right" evidence="21">
        <dbReference type="Rhea" id="RHEA:49245"/>
    </physiologicalReaction>
</comment>
<name>A0A6G0ZCQ8_APHCR</name>
<dbReference type="PANTHER" id="PTHR44229:SF4">
    <property type="entry name" value="15-HYDROXYPROSTAGLANDIN DEHYDROGENASE [NAD(+)]"/>
    <property type="match status" value="1"/>
</dbReference>
<evidence type="ECO:0000256" key="18">
    <source>
        <dbReference type="ARBA" id="ARBA00048739"/>
    </source>
</evidence>
<keyword evidence="2" id="KW-0560">Oxidoreductase</keyword>
<comment type="catalytic activity">
    <reaction evidence="15">
        <text>resolvin D2 + NAD(+) = 7-oxoresolvin D2 + NADH + H(+)</text>
        <dbReference type="Rhea" id="RHEA:53584"/>
        <dbReference type="ChEBI" id="CHEBI:15378"/>
        <dbReference type="ChEBI" id="CHEBI:57540"/>
        <dbReference type="ChEBI" id="CHEBI:57945"/>
        <dbReference type="ChEBI" id="CHEBI:133367"/>
        <dbReference type="ChEBI" id="CHEBI:137497"/>
    </reaction>
    <physiologicalReaction direction="left-to-right" evidence="15">
        <dbReference type="Rhea" id="RHEA:53585"/>
    </physiologicalReaction>
</comment>
<dbReference type="GO" id="GO:0005737">
    <property type="term" value="C:cytoplasm"/>
    <property type="evidence" value="ECO:0007669"/>
    <property type="project" value="TreeGrafter"/>
</dbReference>
<comment type="similarity">
    <text evidence="1">Belongs to the short-chain dehydrogenases/reductases (SDR) family.</text>
</comment>
<dbReference type="SUPFAM" id="SSF51735">
    <property type="entry name" value="NAD(P)-binding Rossmann-fold domains"/>
    <property type="match status" value="1"/>
</dbReference>
<evidence type="ECO:0000256" key="1">
    <source>
        <dbReference type="ARBA" id="ARBA00006484"/>
    </source>
</evidence>
<dbReference type="Gene3D" id="3.40.50.720">
    <property type="entry name" value="NAD(P)-binding Rossmann-like Domain"/>
    <property type="match status" value="1"/>
</dbReference>
<evidence type="ECO:0000256" key="12">
    <source>
        <dbReference type="ARBA" id="ARBA00048140"/>
    </source>
</evidence>
<gene>
    <name evidence="22" type="ORF">FWK35_00006892</name>
</gene>
<comment type="catalytic activity">
    <reaction evidence="17">
        <text>prostaglandin A1 + NAD(+) = 15-oxo-prostaglandin A1 + NADH + H(+)</text>
        <dbReference type="Rhea" id="RHEA:41263"/>
        <dbReference type="ChEBI" id="CHEBI:15378"/>
        <dbReference type="ChEBI" id="CHEBI:57398"/>
        <dbReference type="ChEBI" id="CHEBI:57540"/>
        <dbReference type="ChEBI" id="CHEBI:57945"/>
        <dbReference type="ChEBI" id="CHEBI:85072"/>
    </reaction>
    <physiologicalReaction direction="left-to-right" evidence="17">
        <dbReference type="Rhea" id="RHEA:41264"/>
    </physiologicalReaction>
</comment>
<evidence type="ECO:0000313" key="23">
    <source>
        <dbReference type="Proteomes" id="UP000478052"/>
    </source>
</evidence>
<evidence type="ECO:0000256" key="9">
    <source>
        <dbReference type="ARBA" id="ARBA00047325"/>
    </source>
</evidence>
<comment type="catalytic activity">
    <reaction evidence="14">
        <text>resolvin D1 + NAD(+) = 17-oxoresolvin D1 + NADH + H(+)</text>
        <dbReference type="Rhea" id="RHEA:50128"/>
        <dbReference type="ChEBI" id="CHEBI:15378"/>
        <dbReference type="ChEBI" id="CHEBI:57540"/>
        <dbReference type="ChEBI" id="CHEBI:57945"/>
        <dbReference type="ChEBI" id="CHEBI:132079"/>
        <dbReference type="ChEBI" id="CHEBI:132081"/>
    </reaction>
    <physiologicalReaction direction="left-to-right" evidence="14">
        <dbReference type="Rhea" id="RHEA:50129"/>
    </physiologicalReaction>
</comment>
<accession>A0A6G0ZCQ8</accession>
<keyword evidence="23" id="KW-1185">Reference proteome</keyword>
<dbReference type="InterPro" id="IPR002347">
    <property type="entry name" value="SDR_fam"/>
</dbReference>
<evidence type="ECO:0000256" key="21">
    <source>
        <dbReference type="ARBA" id="ARBA00049188"/>
    </source>
</evidence>
<dbReference type="EC" id="1.1.1.232" evidence="4"/>
<dbReference type="GO" id="GO:0016404">
    <property type="term" value="F:15-hydroxyprostaglandin dehydrogenase (NAD+) activity"/>
    <property type="evidence" value="ECO:0007669"/>
    <property type="project" value="UniProtKB-EC"/>
</dbReference>
<comment type="catalytic activity">
    <reaction evidence="12">
        <text>15-oxo-(5S,6R)-dihydroxy-(7E,9E,11Z)-eicosatrienoate + NADH + H(+) = (5S,6R,15S)-trihydroxy-(7E,9E,11Z)-eicosatrienoate + NAD(+)</text>
        <dbReference type="Rhea" id="RHEA:41596"/>
        <dbReference type="ChEBI" id="CHEBI:15378"/>
        <dbReference type="ChEBI" id="CHEBI:57540"/>
        <dbReference type="ChEBI" id="CHEBI:57945"/>
        <dbReference type="ChEBI" id="CHEBI:78325"/>
        <dbReference type="ChEBI" id="CHEBI:78329"/>
    </reaction>
    <physiologicalReaction direction="left-to-right" evidence="12">
        <dbReference type="Rhea" id="RHEA:41597"/>
    </physiologicalReaction>
</comment>
<comment type="catalytic activity">
    <reaction evidence="9">
        <text>prostaglandin E1 + NAD(+) = 15-oxoprostaglandin E1 + NADH + H(+)</text>
        <dbReference type="Rhea" id="RHEA:16477"/>
        <dbReference type="ChEBI" id="CHEBI:15378"/>
        <dbReference type="ChEBI" id="CHEBI:57397"/>
        <dbReference type="ChEBI" id="CHEBI:57401"/>
        <dbReference type="ChEBI" id="CHEBI:57540"/>
        <dbReference type="ChEBI" id="CHEBI:57945"/>
    </reaction>
    <physiologicalReaction direction="left-to-right" evidence="9">
        <dbReference type="Rhea" id="RHEA:16478"/>
    </physiologicalReaction>
</comment>
<organism evidence="22 23">
    <name type="scientific">Aphis craccivora</name>
    <name type="common">Cowpea aphid</name>
    <dbReference type="NCBI Taxonomy" id="307492"/>
    <lineage>
        <taxon>Eukaryota</taxon>
        <taxon>Metazoa</taxon>
        <taxon>Ecdysozoa</taxon>
        <taxon>Arthropoda</taxon>
        <taxon>Hexapoda</taxon>
        <taxon>Insecta</taxon>
        <taxon>Pterygota</taxon>
        <taxon>Neoptera</taxon>
        <taxon>Paraneoptera</taxon>
        <taxon>Hemiptera</taxon>
        <taxon>Sternorrhyncha</taxon>
        <taxon>Aphidomorpha</taxon>
        <taxon>Aphidoidea</taxon>
        <taxon>Aphididae</taxon>
        <taxon>Aphidini</taxon>
        <taxon>Aphis</taxon>
        <taxon>Aphis</taxon>
    </lineage>
</organism>
<evidence type="ECO:0000256" key="20">
    <source>
        <dbReference type="ARBA" id="ARBA00049151"/>
    </source>
</evidence>
<evidence type="ECO:0000256" key="2">
    <source>
        <dbReference type="ARBA" id="ARBA00023002"/>
    </source>
</evidence>
<comment type="catalytic activity">
    <reaction evidence="10">
        <text>resolvin D1 + NAD(+) = 8-oxoresolvin D1 + NADH + H(+)</text>
        <dbReference type="Rhea" id="RHEA:50124"/>
        <dbReference type="ChEBI" id="CHEBI:15378"/>
        <dbReference type="ChEBI" id="CHEBI:57540"/>
        <dbReference type="ChEBI" id="CHEBI:57945"/>
        <dbReference type="ChEBI" id="CHEBI:132079"/>
        <dbReference type="ChEBI" id="CHEBI:132080"/>
    </reaction>
    <physiologicalReaction direction="left-to-right" evidence="10">
        <dbReference type="Rhea" id="RHEA:50125"/>
    </physiologicalReaction>
</comment>
<evidence type="ECO:0000256" key="19">
    <source>
        <dbReference type="ARBA" id="ARBA00048921"/>
    </source>
</evidence>
<evidence type="ECO:0000256" key="7">
    <source>
        <dbReference type="ARBA" id="ARBA00042026"/>
    </source>
</evidence>
<dbReference type="AlphaFoldDB" id="A0A6G0ZCQ8"/>
<evidence type="ECO:0000256" key="5">
    <source>
        <dbReference type="ARBA" id="ARBA00040276"/>
    </source>
</evidence>